<sequence>MACTTKKRLRYSGYRDIRELLPASPTTNQHQVLHQALHQIHRLLVMVHEPADFLLSTGEIPRSFGLRMLRRHWHRRKTPPDEI</sequence>
<reference evidence="2" key="1">
    <citation type="journal article" date="2012" name="MBio">
        <title>Comparative genome analysis of Trichophyton rubrum and related dermatophytes reveals candidate genes involved in infection.</title>
        <authorList>
            <person name="Martinez D.A."/>
            <person name="Oliver B.G."/>
            <person name="Graeser Y."/>
            <person name="Goldberg J.M."/>
            <person name="Li W."/>
            <person name="Martinez-Rossi N.M."/>
            <person name="Monod M."/>
            <person name="Shelest E."/>
            <person name="Barton R.C."/>
            <person name="Birch E."/>
            <person name="Brakhage A.A."/>
            <person name="Chen Z."/>
            <person name="Gurr S.J."/>
            <person name="Heiman D."/>
            <person name="Heitman J."/>
            <person name="Kosti I."/>
            <person name="Rossi A."/>
            <person name="Saif S."/>
            <person name="Samalova M."/>
            <person name="Saunders C.W."/>
            <person name="Shea T."/>
            <person name="Summerbell R.C."/>
            <person name="Xu J."/>
            <person name="Young S."/>
            <person name="Zeng Q."/>
            <person name="Birren B.W."/>
            <person name="Cuomo C.A."/>
            <person name="White T.C."/>
        </authorList>
    </citation>
    <scope>NUCLEOTIDE SEQUENCE [LARGE SCALE GENOMIC DNA]</scope>
    <source>
        <strain evidence="2">ATCC MYA-4604 / CBS 118893</strain>
    </source>
</reference>
<evidence type="ECO:0000313" key="1">
    <source>
        <dbReference type="EMBL" id="EFR04193.1"/>
    </source>
</evidence>
<dbReference type="InParanoid" id="E4V2C8"/>
<accession>E4V2C8</accession>
<keyword evidence="2" id="KW-1185">Reference proteome</keyword>
<dbReference type="RefSeq" id="XP_003171201.1">
    <property type="nucleotide sequence ID" value="XM_003171153.1"/>
</dbReference>
<dbReference type="HOGENOM" id="CLU_2542131_0_0_1"/>
<dbReference type="VEuPathDB" id="FungiDB:MGYG_07200"/>
<dbReference type="GeneID" id="10026451"/>
<protein>
    <submittedName>
        <fullName evidence="1">Uncharacterized protein</fullName>
    </submittedName>
</protein>
<evidence type="ECO:0000313" key="2">
    <source>
        <dbReference type="Proteomes" id="UP000002669"/>
    </source>
</evidence>
<name>E4V2C8_ARTGP</name>
<organism evidence="2">
    <name type="scientific">Arthroderma gypseum (strain ATCC MYA-4604 / CBS 118893)</name>
    <name type="common">Microsporum gypseum</name>
    <dbReference type="NCBI Taxonomy" id="535722"/>
    <lineage>
        <taxon>Eukaryota</taxon>
        <taxon>Fungi</taxon>
        <taxon>Dikarya</taxon>
        <taxon>Ascomycota</taxon>
        <taxon>Pezizomycotina</taxon>
        <taxon>Eurotiomycetes</taxon>
        <taxon>Eurotiomycetidae</taxon>
        <taxon>Onygenales</taxon>
        <taxon>Arthrodermataceae</taxon>
        <taxon>Nannizzia</taxon>
    </lineage>
</organism>
<dbReference type="Proteomes" id="UP000002669">
    <property type="component" value="Unassembled WGS sequence"/>
</dbReference>
<dbReference type="EMBL" id="DS989827">
    <property type="protein sequence ID" value="EFR04193.1"/>
    <property type="molecule type" value="Genomic_DNA"/>
</dbReference>
<dbReference type="AlphaFoldDB" id="E4V2C8"/>
<proteinExistence type="predicted"/>
<gene>
    <name evidence="1" type="ORF">MGYG_07200</name>
</gene>